<comment type="caution">
    <text evidence="1">The sequence shown here is derived from an EMBL/GenBank/DDBJ whole genome shotgun (WGS) entry which is preliminary data.</text>
</comment>
<name>A0A495RZ08_9FLAO</name>
<dbReference type="EMBL" id="RBXA01000003">
    <property type="protein sequence ID" value="RKS92671.1"/>
    <property type="molecule type" value="Genomic_DNA"/>
</dbReference>
<evidence type="ECO:0000313" key="2">
    <source>
        <dbReference type="Proteomes" id="UP000280091"/>
    </source>
</evidence>
<protein>
    <submittedName>
        <fullName evidence="1">Uncharacterized protein</fullName>
    </submittedName>
</protein>
<organism evidence="1 2">
    <name type="scientific">Flavobacterium limicola</name>
    <dbReference type="NCBI Taxonomy" id="180441"/>
    <lineage>
        <taxon>Bacteria</taxon>
        <taxon>Pseudomonadati</taxon>
        <taxon>Bacteroidota</taxon>
        <taxon>Flavobacteriia</taxon>
        <taxon>Flavobacteriales</taxon>
        <taxon>Flavobacteriaceae</taxon>
        <taxon>Flavobacterium</taxon>
    </lineage>
</organism>
<gene>
    <name evidence="1" type="ORF">BC952_2585</name>
</gene>
<accession>A0A495RZ08</accession>
<keyword evidence="2" id="KW-1185">Reference proteome</keyword>
<reference evidence="1 2" key="1">
    <citation type="submission" date="2018-10" db="EMBL/GenBank/DDBJ databases">
        <title>Genomic Encyclopedia of Archaeal and Bacterial Type Strains, Phase II (KMG-II): from individual species to whole genera.</title>
        <authorList>
            <person name="Goeker M."/>
        </authorList>
    </citation>
    <scope>NUCLEOTIDE SEQUENCE [LARGE SCALE GENOMIC DNA]</scope>
    <source>
        <strain evidence="1 2">DSM 15094</strain>
    </source>
</reference>
<proteinExistence type="predicted"/>
<dbReference type="Proteomes" id="UP000280091">
    <property type="component" value="Unassembled WGS sequence"/>
</dbReference>
<evidence type="ECO:0000313" key="1">
    <source>
        <dbReference type="EMBL" id="RKS92671.1"/>
    </source>
</evidence>
<dbReference type="AlphaFoldDB" id="A0A495RZ08"/>
<sequence length="64" mass="7610">MTVRKANISYFQNYAEVTTETVKNINNSFSRSNAPFEIKLVPLEEHPNYQDWKEFFDIYFVDGL</sequence>